<evidence type="ECO:0000313" key="7">
    <source>
        <dbReference type="EMBL" id="TMM51167.1"/>
    </source>
</evidence>
<keyword evidence="1 4" id="KW-0349">Heme</keyword>
<accession>A0A5S3PC51</accession>
<keyword evidence="5" id="KW-0732">Signal</keyword>
<protein>
    <submittedName>
        <fullName evidence="7">Cytochrome c</fullName>
    </submittedName>
</protein>
<evidence type="ECO:0000256" key="3">
    <source>
        <dbReference type="ARBA" id="ARBA00023004"/>
    </source>
</evidence>
<dbReference type="PROSITE" id="PS51007">
    <property type="entry name" value="CYTC"/>
    <property type="match status" value="1"/>
</dbReference>
<dbReference type="GO" id="GO:0009055">
    <property type="term" value="F:electron transfer activity"/>
    <property type="evidence" value="ECO:0007669"/>
    <property type="project" value="InterPro"/>
</dbReference>
<dbReference type="RefSeq" id="WP_138663126.1">
    <property type="nucleotide sequence ID" value="NZ_VANS01000004.1"/>
</dbReference>
<evidence type="ECO:0000256" key="1">
    <source>
        <dbReference type="ARBA" id="ARBA00022617"/>
    </source>
</evidence>
<comment type="caution">
    <text evidence="7">The sequence shown here is derived from an EMBL/GenBank/DDBJ whole genome shotgun (WGS) entry which is preliminary data.</text>
</comment>
<dbReference type="InterPro" id="IPR009056">
    <property type="entry name" value="Cyt_c-like_dom"/>
</dbReference>
<reference evidence="7 8" key="1">
    <citation type="submission" date="2019-05" db="EMBL/GenBank/DDBJ databases">
        <title>Sulfitobacter sabulilitoris sp. nov., isolated from a marine sand.</title>
        <authorList>
            <person name="Yoon J.-H."/>
        </authorList>
    </citation>
    <scope>NUCLEOTIDE SEQUENCE [LARGE SCALE GENOMIC DNA]</scope>
    <source>
        <strain evidence="7 8">HSMS-29</strain>
    </source>
</reference>
<keyword evidence="3 4" id="KW-0408">Iron</keyword>
<feature type="signal peptide" evidence="5">
    <location>
        <begin position="1"/>
        <end position="21"/>
    </location>
</feature>
<organism evidence="7 8">
    <name type="scientific">Sulfitobacter sabulilitoris</name>
    <dbReference type="NCBI Taxonomy" id="2562655"/>
    <lineage>
        <taxon>Bacteria</taxon>
        <taxon>Pseudomonadati</taxon>
        <taxon>Pseudomonadota</taxon>
        <taxon>Alphaproteobacteria</taxon>
        <taxon>Rhodobacterales</taxon>
        <taxon>Roseobacteraceae</taxon>
        <taxon>Sulfitobacter</taxon>
    </lineage>
</organism>
<name>A0A5S3PC51_9RHOB</name>
<dbReference type="AlphaFoldDB" id="A0A5S3PC51"/>
<evidence type="ECO:0000256" key="4">
    <source>
        <dbReference type="PROSITE-ProRule" id="PRU00433"/>
    </source>
</evidence>
<dbReference type="Pfam" id="PF13442">
    <property type="entry name" value="Cytochrome_CBB3"/>
    <property type="match status" value="1"/>
</dbReference>
<gene>
    <name evidence="7" type="ORF">FDT80_14995</name>
</gene>
<keyword evidence="2 4" id="KW-0479">Metal-binding</keyword>
<feature type="chain" id="PRO_5024278192" evidence="5">
    <location>
        <begin position="22"/>
        <end position="131"/>
    </location>
</feature>
<keyword evidence="8" id="KW-1185">Reference proteome</keyword>
<proteinExistence type="predicted"/>
<evidence type="ECO:0000313" key="8">
    <source>
        <dbReference type="Proteomes" id="UP000309550"/>
    </source>
</evidence>
<dbReference type="GO" id="GO:0046872">
    <property type="term" value="F:metal ion binding"/>
    <property type="evidence" value="ECO:0007669"/>
    <property type="project" value="UniProtKB-KW"/>
</dbReference>
<dbReference type="Proteomes" id="UP000309550">
    <property type="component" value="Unassembled WGS sequence"/>
</dbReference>
<dbReference type="Gene3D" id="1.10.760.10">
    <property type="entry name" value="Cytochrome c-like domain"/>
    <property type="match status" value="1"/>
</dbReference>
<evidence type="ECO:0000256" key="5">
    <source>
        <dbReference type="SAM" id="SignalP"/>
    </source>
</evidence>
<evidence type="ECO:0000256" key="2">
    <source>
        <dbReference type="ARBA" id="ARBA00022723"/>
    </source>
</evidence>
<feature type="domain" description="Cytochrome c" evidence="6">
    <location>
        <begin position="20"/>
        <end position="113"/>
    </location>
</feature>
<dbReference type="InterPro" id="IPR036909">
    <property type="entry name" value="Cyt_c-like_dom_sf"/>
</dbReference>
<dbReference type="OrthoDB" id="335174at2"/>
<sequence length="131" mass="13899">MNARTIAAITALGLSTGAAWADDEGQELYAQYCATCHGTDATGGGPMTDILTVPVPDLTQLAARNDGVFPMLDVIHIINGRTGVRAHGGAMPVYGAVFYSEAEEAERYGQEIYARGKILSIAYFLESVQAE</sequence>
<dbReference type="SUPFAM" id="SSF46626">
    <property type="entry name" value="Cytochrome c"/>
    <property type="match status" value="1"/>
</dbReference>
<dbReference type="GO" id="GO:0020037">
    <property type="term" value="F:heme binding"/>
    <property type="evidence" value="ECO:0007669"/>
    <property type="project" value="InterPro"/>
</dbReference>
<dbReference type="EMBL" id="VANS01000004">
    <property type="protein sequence ID" value="TMM51167.1"/>
    <property type="molecule type" value="Genomic_DNA"/>
</dbReference>
<evidence type="ECO:0000259" key="6">
    <source>
        <dbReference type="PROSITE" id="PS51007"/>
    </source>
</evidence>